<keyword evidence="1" id="KW-1133">Transmembrane helix</keyword>
<dbReference type="OrthoDB" id="1188278at2"/>
<keyword evidence="1" id="KW-0472">Membrane</keyword>
<keyword evidence="3" id="KW-1185">Reference proteome</keyword>
<dbReference type="Proteomes" id="UP000294644">
    <property type="component" value="Unassembled WGS sequence"/>
</dbReference>
<reference evidence="2 3" key="1">
    <citation type="submission" date="2019-03" db="EMBL/GenBank/DDBJ databases">
        <title>Flavobacterium LB-D12 sp. nov., isolated from arctic soil.</title>
        <authorList>
            <person name="Chaudhary D.K."/>
        </authorList>
    </citation>
    <scope>NUCLEOTIDE SEQUENCE [LARGE SCALE GENOMIC DNA]</scope>
    <source>
        <strain evidence="2 3">LB-D12</strain>
    </source>
</reference>
<protein>
    <submittedName>
        <fullName evidence="2">Uncharacterized protein</fullName>
    </submittedName>
</protein>
<dbReference type="AlphaFoldDB" id="A0A4R5CV67"/>
<comment type="caution">
    <text evidence="2">The sequence shown here is derived from an EMBL/GenBank/DDBJ whole genome shotgun (WGS) entry which is preliminary data.</text>
</comment>
<dbReference type="EMBL" id="SMFN01000008">
    <property type="protein sequence ID" value="TDE04326.1"/>
    <property type="molecule type" value="Genomic_DNA"/>
</dbReference>
<feature type="transmembrane region" description="Helical" evidence="1">
    <location>
        <begin position="186"/>
        <end position="207"/>
    </location>
</feature>
<evidence type="ECO:0000313" key="3">
    <source>
        <dbReference type="Proteomes" id="UP000294644"/>
    </source>
</evidence>
<organism evidence="2 3">
    <name type="scientific">Flavobacterium sandaracinum</name>
    <dbReference type="NCBI Taxonomy" id="2541733"/>
    <lineage>
        <taxon>Bacteria</taxon>
        <taxon>Pseudomonadati</taxon>
        <taxon>Bacteroidota</taxon>
        <taxon>Flavobacteriia</taxon>
        <taxon>Flavobacteriales</taxon>
        <taxon>Flavobacteriaceae</taxon>
        <taxon>Flavobacterium</taxon>
    </lineage>
</organism>
<accession>A0A4R5CV67</accession>
<evidence type="ECO:0000313" key="2">
    <source>
        <dbReference type="EMBL" id="TDE04326.1"/>
    </source>
</evidence>
<feature type="transmembrane region" description="Helical" evidence="1">
    <location>
        <begin position="163"/>
        <end position="180"/>
    </location>
</feature>
<keyword evidence="1" id="KW-0812">Transmembrane</keyword>
<sequence length="221" mass="25945">MKLTAEQIEFIDSILLSNGIMYDDVKLEMMDHMASEIENEMAENTLSFDENFKLVLDKWSEELKPSSSFFTGISVSYPKIILEKKLQLVKKQMLFGFSSSIVALLVFMSLIEFYDAKMITHNFQAFARYVFVLGYVILIFNTIRIWKSKLNTSFYMNHKSKMAVYITWIYPFCFINTPPLDLRNQSMLVFTSTFMLFQLLLSSQRALKHFQFEKKLKNSLV</sequence>
<feature type="transmembrane region" description="Helical" evidence="1">
    <location>
        <begin position="126"/>
        <end position="143"/>
    </location>
</feature>
<feature type="transmembrane region" description="Helical" evidence="1">
    <location>
        <begin position="94"/>
        <end position="114"/>
    </location>
</feature>
<name>A0A4R5CV67_9FLAO</name>
<dbReference type="RefSeq" id="WP_132065923.1">
    <property type="nucleotide sequence ID" value="NZ_SMFN01000008.1"/>
</dbReference>
<proteinExistence type="predicted"/>
<gene>
    <name evidence="2" type="ORF">E0F91_08395</name>
</gene>
<evidence type="ECO:0000256" key="1">
    <source>
        <dbReference type="SAM" id="Phobius"/>
    </source>
</evidence>